<organism evidence="1 2">
    <name type="scientific">Colletotrichum gloeosporioides (strain Cg-14)</name>
    <name type="common">Anthracnose fungus</name>
    <name type="synonym">Glomerella cingulata</name>
    <dbReference type="NCBI Taxonomy" id="1237896"/>
    <lineage>
        <taxon>Eukaryota</taxon>
        <taxon>Fungi</taxon>
        <taxon>Dikarya</taxon>
        <taxon>Ascomycota</taxon>
        <taxon>Pezizomycotina</taxon>
        <taxon>Sordariomycetes</taxon>
        <taxon>Hypocreomycetidae</taxon>
        <taxon>Glomerellales</taxon>
        <taxon>Glomerellaceae</taxon>
        <taxon>Colletotrichum</taxon>
        <taxon>Colletotrichum gloeosporioides species complex</taxon>
    </lineage>
</organism>
<reference evidence="2" key="1">
    <citation type="journal article" date="2013" name="Mol. Plant Microbe Interact.">
        <title>Global aspects of pacC regulation of pathogenicity genes in Colletotrichum gloeosporioides as revealed by transcriptome analysis.</title>
        <authorList>
            <person name="Alkan N."/>
            <person name="Meng X."/>
            <person name="Friedlander G."/>
            <person name="Reuveni E."/>
            <person name="Sukno S."/>
            <person name="Sherman A."/>
            <person name="Thon M."/>
            <person name="Fluhr R."/>
            <person name="Prusky D."/>
        </authorList>
    </citation>
    <scope>NUCLEOTIDE SEQUENCE [LARGE SCALE GENOMIC DNA]</scope>
    <source>
        <strain evidence="2">Cg-14</strain>
    </source>
</reference>
<dbReference type="HOGENOM" id="CLU_1959395_0_0_1"/>
<accession>T0KTJ3</accession>
<comment type="caution">
    <text evidence="1">The sequence shown here is derived from an EMBL/GenBank/DDBJ whole genome shotgun (WGS) entry which is preliminary data.</text>
</comment>
<gene>
    <name evidence="1" type="ORF">CGLO_04074</name>
</gene>
<dbReference type="Proteomes" id="UP000015530">
    <property type="component" value="Unassembled WGS sequence"/>
</dbReference>
<dbReference type="OrthoDB" id="5430750at2759"/>
<proteinExistence type="predicted"/>
<dbReference type="STRING" id="1237896.T0KTJ3"/>
<evidence type="ECO:0000313" key="1">
    <source>
        <dbReference type="EMBL" id="EQB55948.1"/>
    </source>
</evidence>
<protein>
    <submittedName>
        <fullName evidence="1">Uncharacterized protein</fullName>
    </submittedName>
</protein>
<dbReference type="EMBL" id="AMYD01000829">
    <property type="protein sequence ID" value="EQB55948.1"/>
    <property type="molecule type" value="Genomic_DNA"/>
</dbReference>
<sequence length="128" mass="14506">MVPDTNDRPSMTGLRSAAFSSSLIFQSDMQDLVERAEELHNSLVEAFERIVSFFVLKAKELSWLNRFALKFDATCGQHAQRRLEQLRRTSDAISEKARGLLNRAKEDIMLLGTSKRDVERIVIAPIGP</sequence>
<dbReference type="AlphaFoldDB" id="T0KTJ3"/>
<evidence type="ECO:0000313" key="2">
    <source>
        <dbReference type="Proteomes" id="UP000015530"/>
    </source>
</evidence>
<name>T0KTJ3_COLGC</name>